<keyword evidence="2" id="KW-1185">Reference proteome</keyword>
<name>A0ACC6S8E6_9BACI</name>
<dbReference type="Proteomes" id="UP001439875">
    <property type="component" value="Unassembled WGS sequence"/>
</dbReference>
<evidence type="ECO:0000313" key="2">
    <source>
        <dbReference type="Proteomes" id="UP001439875"/>
    </source>
</evidence>
<protein>
    <submittedName>
        <fullName evidence="1">DUF4037 domain-containing protein</fullName>
    </submittedName>
</protein>
<organism evidence="1 2">
    <name type="scientific">Robertmurraya yapensis</name>
    <name type="common">ex Hitch et al 2024</name>
    <dbReference type="NCBI Taxonomy" id="3133160"/>
    <lineage>
        <taxon>Bacteria</taxon>
        <taxon>Bacillati</taxon>
        <taxon>Bacillota</taxon>
        <taxon>Bacilli</taxon>
        <taxon>Bacillales</taxon>
        <taxon>Bacillaceae</taxon>
        <taxon>Robertmurraya</taxon>
    </lineage>
</organism>
<gene>
    <name evidence="1" type="ORF">WMO40_06535</name>
</gene>
<comment type="caution">
    <text evidence="1">The sequence shown here is derived from an EMBL/GenBank/DDBJ whole genome shotgun (WGS) entry which is preliminary data.</text>
</comment>
<evidence type="ECO:0000313" key="1">
    <source>
        <dbReference type="EMBL" id="MEQ2526351.1"/>
    </source>
</evidence>
<reference evidence="1" key="1">
    <citation type="submission" date="2024-03" db="EMBL/GenBank/DDBJ databases">
        <title>Human intestinal bacterial collection.</title>
        <authorList>
            <person name="Pauvert C."/>
            <person name="Hitch T.C.A."/>
            <person name="Clavel T."/>
        </authorList>
    </citation>
    <scope>NUCLEOTIDE SEQUENCE</scope>
    <source>
        <strain evidence="1">CLA-AA-H227</strain>
    </source>
</reference>
<proteinExistence type="predicted"/>
<sequence length="282" mass="32789">MVLNKLALNIAKIYELNTKVEAVLLGGSVSRNWNDRFSDIELFIFWKEPPTDEDRKNPILNLEGDIIDFHPFEDEEWSETYITEGVKLEISNFLTDTINKVINDVVLTFDTDLDKQSIVATVNNGIPLCGEMIIKRMKEIVNKYPNELSVAMITENVHLGNRWNNREALLKRKDWLMLYKVMVDVQIKIMGILFGLNRQYVHHPAFKWQSNTLKSMTITPDNIVNRLESIFLEKPSTAIRELEAIIQELFELIRCEHPQIDLSTVIEKSLFVRPKNGVRKIF</sequence>
<dbReference type="EMBL" id="JBBMEW010000003">
    <property type="protein sequence ID" value="MEQ2526351.1"/>
    <property type="molecule type" value="Genomic_DNA"/>
</dbReference>
<accession>A0ACC6S8E6</accession>